<comment type="caution">
    <text evidence="3">The sequence shown here is derived from an EMBL/GenBank/DDBJ whole genome shotgun (WGS) entry which is preliminary data.</text>
</comment>
<dbReference type="InterPro" id="IPR003399">
    <property type="entry name" value="Mce/MlaD"/>
</dbReference>
<organism evidence="3 4">
    <name type="scientific">Zavarzinia aquatilis</name>
    <dbReference type="NCBI Taxonomy" id="2211142"/>
    <lineage>
        <taxon>Bacteria</taxon>
        <taxon>Pseudomonadati</taxon>
        <taxon>Pseudomonadota</taxon>
        <taxon>Alphaproteobacteria</taxon>
        <taxon>Rhodospirillales</taxon>
        <taxon>Zavarziniaceae</taxon>
        <taxon>Zavarzinia</taxon>
    </lineage>
</organism>
<dbReference type="NCBIfam" id="TIGR04430">
    <property type="entry name" value="OM_asym_MlaD"/>
    <property type="match status" value="1"/>
</dbReference>
<accession>A0A317EGL9</accession>
<dbReference type="OrthoDB" id="7164001at2"/>
<evidence type="ECO:0000256" key="1">
    <source>
        <dbReference type="SAM" id="Phobius"/>
    </source>
</evidence>
<evidence type="ECO:0000313" key="4">
    <source>
        <dbReference type="Proteomes" id="UP000245461"/>
    </source>
</evidence>
<dbReference type="PANTHER" id="PTHR33371">
    <property type="entry name" value="INTERMEMBRANE PHOSPHOLIPID TRANSPORT SYSTEM BINDING PROTEIN MLAD-RELATED"/>
    <property type="match status" value="1"/>
</dbReference>
<name>A0A317EGL9_9PROT</name>
<dbReference type="EMBL" id="QGLE01000001">
    <property type="protein sequence ID" value="PWR25752.1"/>
    <property type="molecule type" value="Genomic_DNA"/>
</dbReference>
<sequence>MNSNLVETLIGAIVIGVAAVFLVFAYSTVGPKTGGGYALTAKFDRVDGLPVGADVRISGIKVGSVTGQDLDPVTYRALVRISMSSTIELPDDSSAKVASEGLLGGAYIAIEPGGSDKLLKAGGEIKYTQSSVDLMGLISRAVFGGATDSQGTAPASGGN</sequence>
<feature type="domain" description="Mce/MlaD" evidence="2">
    <location>
        <begin position="36"/>
        <end position="113"/>
    </location>
</feature>
<feature type="transmembrane region" description="Helical" evidence="1">
    <location>
        <begin position="6"/>
        <end position="26"/>
    </location>
</feature>
<keyword evidence="1" id="KW-0472">Membrane</keyword>
<dbReference type="Proteomes" id="UP000245461">
    <property type="component" value="Unassembled WGS sequence"/>
</dbReference>
<dbReference type="RefSeq" id="WP_109902046.1">
    <property type="nucleotide sequence ID" value="NZ_QGLE01000001.1"/>
</dbReference>
<keyword evidence="1" id="KW-1133">Transmembrane helix</keyword>
<evidence type="ECO:0000259" key="2">
    <source>
        <dbReference type="Pfam" id="PF02470"/>
    </source>
</evidence>
<dbReference type="GO" id="GO:0005543">
    <property type="term" value="F:phospholipid binding"/>
    <property type="evidence" value="ECO:0007669"/>
    <property type="project" value="TreeGrafter"/>
</dbReference>
<dbReference type="PANTHER" id="PTHR33371:SF4">
    <property type="entry name" value="INTERMEMBRANE PHOSPHOLIPID TRANSPORT SYSTEM BINDING PROTEIN MLAD"/>
    <property type="match status" value="1"/>
</dbReference>
<keyword evidence="4" id="KW-1185">Reference proteome</keyword>
<dbReference type="GO" id="GO:0005548">
    <property type="term" value="F:phospholipid transporter activity"/>
    <property type="evidence" value="ECO:0007669"/>
    <property type="project" value="TreeGrafter"/>
</dbReference>
<reference evidence="3 4" key="1">
    <citation type="submission" date="2018-05" db="EMBL/GenBank/DDBJ databases">
        <title>Zavarzinia sp. HR-AS.</title>
        <authorList>
            <person name="Lee Y."/>
            <person name="Jeon C.O."/>
        </authorList>
    </citation>
    <scope>NUCLEOTIDE SEQUENCE [LARGE SCALE GENOMIC DNA]</scope>
    <source>
        <strain evidence="3 4">HR-AS</strain>
    </source>
</reference>
<dbReference type="InterPro" id="IPR030970">
    <property type="entry name" value="ABC_MlaD"/>
</dbReference>
<dbReference type="InterPro" id="IPR052336">
    <property type="entry name" value="MlaD_Phospholipid_Transporter"/>
</dbReference>
<dbReference type="Pfam" id="PF02470">
    <property type="entry name" value="MlaD"/>
    <property type="match status" value="1"/>
</dbReference>
<proteinExistence type="predicted"/>
<protein>
    <submittedName>
        <fullName evidence="3">Outer membrane lipid asymmetry maintenance protein MlaD</fullName>
    </submittedName>
</protein>
<dbReference type="AlphaFoldDB" id="A0A317EGL9"/>
<evidence type="ECO:0000313" key="3">
    <source>
        <dbReference type="EMBL" id="PWR25752.1"/>
    </source>
</evidence>
<keyword evidence="1" id="KW-0812">Transmembrane</keyword>
<gene>
    <name evidence="3" type="primary">mlaD</name>
    <name evidence="3" type="ORF">DKG74_01980</name>
</gene>